<organism evidence="1 2">
    <name type="scientific">Mycena belliarum</name>
    <dbReference type="NCBI Taxonomy" id="1033014"/>
    <lineage>
        <taxon>Eukaryota</taxon>
        <taxon>Fungi</taxon>
        <taxon>Dikarya</taxon>
        <taxon>Basidiomycota</taxon>
        <taxon>Agaricomycotina</taxon>
        <taxon>Agaricomycetes</taxon>
        <taxon>Agaricomycetidae</taxon>
        <taxon>Agaricales</taxon>
        <taxon>Marasmiineae</taxon>
        <taxon>Mycenaceae</taxon>
        <taxon>Mycena</taxon>
    </lineage>
</organism>
<keyword evidence="2" id="KW-1185">Reference proteome</keyword>
<comment type="caution">
    <text evidence="1">The sequence shown here is derived from an EMBL/GenBank/DDBJ whole genome shotgun (WGS) entry which is preliminary data.</text>
</comment>
<gene>
    <name evidence="1" type="ORF">B0H15DRAFT_956870</name>
</gene>
<dbReference type="InterPro" id="IPR032675">
    <property type="entry name" value="LRR_dom_sf"/>
</dbReference>
<dbReference type="Proteomes" id="UP001222325">
    <property type="component" value="Unassembled WGS sequence"/>
</dbReference>
<evidence type="ECO:0000313" key="1">
    <source>
        <dbReference type="EMBL" id="KAJ7074987.1"/>
    </source>
</evidence>
<evidence type="ECO:0008006" key="3">
    <source>
        <dbReference type="Google" id="ProtNLM"/>
    </source>
</evidence>
<evidence type="ECO:0000313" key="2">
    <source>
        <dbReference type="Proteomes" id="UP001222325"/>
    </source>
</evidence>
<dbReference type="AlphaFoldDB" id="A0AAD6TTB4"/>
<protein>
    <recommendedName>
        <fullName evidence="3">F-box domain-containing protein</fullName>
    </recommendedName>
</protein>
<proteinExistence type="predicted"/>
<name>A0AAD6TTB4_9AGAR</name>
<sequence length="490" mass="53588">MDGIPELSRSPSFFSPKDAAQLRERLAEIDAEILELQARLVCLATARKPIVHSLKSASFPVVSIPPEIIAEIFLHYVDSAHIGGTGSGAPYAPGTRAGGFGPLILASVCRAWRAVAISLPSIWSTVQLYAVPDTISPTEKLLQCWLPRAASHSLDIQIGSPSGLDLLMPLISPYSLQLRSFSCGFDTPISFPEVLIRGRIPSLRRLEVSLEVTREEVIAPVTAFFDAPALRDVHLIDFTFAWILLPWGQLTNFECSGQTAAECLEMLQYTPLLEALTVDLSPPDNLSAVAVRLDRLHTLKFSKYQESIHLIDHLTLPLLTHLELPVLTQQSASHLVGFFARTAPSLDSVAICDTPAYTTLACLHAMPTVSAVRLTDPPGTPREFSEIFDALTHDAGLLPNLKSLSLSPCSGVEIPYASLADMLTMRRRAHLTLFELNCEEDRPFEPPIDVVEVQRSLEILEVLATGGLNMKIRGLQKLSGSVDPWALCPR</sequence>
<accession>A0AAD6TTB4</accession>
<reference evidence="1" key="1">
    <citation type="submission" date="2023-03" db="EMBL/GenBank/DDBJ databases">
        <title>Massive genome expansion in bonnet fungi (Mycena s.s.) driven by repeated elements and novel gene families across ecological guilds.</title>
        <authorList>
            <consortium name="Lawrence Berkeley National Laboratory"/>
            <person name="Harder C.B."/>
            <person name="Miyauchi S."/>
            <person name="Viragh M."/>
            <person name="Kuo A."/>
            <person name="Thoen E."/>
            <person name="Andreopoulos B."/>
            <person name="Lu D."/>
            <person name="Skrede I."/>
            <person name="Drula E."/>
            <person name="Henrissat B."/>
            <person name="Morin E."/>
            <person name="Kohler A."/>
            <person name="Barry K."/>
            <person name="LaButti K."/>
            <person name="Morin E."/>
            <person name="Salamov A."/>
            <person name="Lipzen A."/>
            <person name="Mereny Z."/>
            <person name="Hegedus B."/>
            <person name="Baldrian P."/>
            <person name="Stursova M."/>
            <person name="Weitz H."/>
            <person name="Taylor A."/>
            <person name="Grigoriev I.V."/>
            <person name="Nagy L.G."/>
            <person name="Martin F."/>
            <person name="Kauserud H."/>
        </authorList>
    </citation>
    <scope>NUCLEOTIDE SEQUENCE</scope>
    <source>
        <strain evidence="1">CBHHK173m</strain>
    </source>
</reference>
<dbReference type="EMBL" id="JARJCN010000106">
    <property type="protein sequence ID" value="KAJ7074987.1"/>
    <property type="molecule type" value="Genomic_DNA"/>
</dbReference>
<dbReference type="Gene3D" id="3.80.10.10">
    <property type="entry name" value="Ribonuclease Inhibitor"/>
    <property type="match status" value="1"/>
</dbReference>